<protein>
    <recommendedName>
        <fullName evidence="1 8">Tyrosine--tRNA ligase</fullName>
        <ecNumber evidence="1 8">6.1.1.1</ecNumber>
    </recommendedName>
</protein>
<dbReference type="AlphaFoldDB" id="A0A0D1EAR4"/>
<dbReference type="RefSeq" id="WP_043920260.1">
    <property type="nucleotide sequence ID" value="NZ_FZPF01000003.1"/>
</dbReference>
<dbReference type="Gene3D" id="3.10.290.10">
    <property type="entry name" value="RNA-binding S4 domain"/>
    <property type="match status" value="1"/>
</dbReference>
<evidence type="ECO:0000256" key="7">
    <source>
        <dbReference type="ARBA" id="ARBA00048248"/>
    </source>
</evidence>
<sequence>MLYPLLKNVAIAEPEEGLKDKLELAEKEGRPLRVKLGFDPTAPDLHLGHAVVLQKLRDFQEAGHTIVVIIGDFTASIGDPTGRNKLRPPLSAEEIDANAETYLAQLGKVVDTDRIEVRRNSEWHGKLSAADILKLMAQVTVAQIMTRDDFRKRFSDGLPIHLHELLYPILQGYDSVMIDADIELGGTDQLFNNLMGRHLQEAAGKPGQAVLTMPLLVGTDGSEKMSKSKANYVGLTDAPEDMFGKLMSISDAMLPNYIELTGDFGDDARRDMLRRLEAGENPMAIKKALAANVTDRFHGAGAGADAQAHFERTVQQKAPEAEDHTPLHLSDVPAGATLLDLCATATPTQSRGALKRLIAGGGVRLDGEKMDDPQAVPQIKAGRTLWIGKRDRFLLT</sequence>
<evidence type="ECO:0000256" key="8">
    <source>
        <dbReference type="NCBIfam" id="TIGR00234"/>
    </source>
</evidence>
<dbReference type="Gene3D" id="3.40.50.620">
    <property type="entry name" value="HUPs"/>
    <property type="match status" value="1"/>
</dbReference>
<dbReference type="GO" id="GO:0006437">
    <property type="term" value="P:tyrosyl-tRNA aminoacylation"/>
    <property type="evidence" value="ECO:0007669"/>
    <property type="project" value="UniProtKB-UniRule"/>
</dbReference>
<keyword evidence="6 10" id="KW-0030">Aminoacyl-tRNA synthetase</keyword>
<dbReference type="SUPFAM" id="SSF52374">
    <property type="entry name" value="Nucleotidylyl transferase"/>
    <property type="match status" value="1"/>
</dbReference>
<dbReference type="SUPFAM" id="SSF55174">
    <property type="entry name" value="Alpha-L RNA-binding motif"/>
    <property type="match status" value="1"/>
</dbReference>
<gene>
    <name evidence="11" type="primary">tyrS</name>
    <name evidence="11" type="ORF">jaqu_34830</name>
</gene>
<proteinExistence type="inferred from homology"/>
<evidence type="ECO:0000256" key="10">
    <source>
        <dbReference type="RuleBase" id="RU363036"/>
    </source>
</evidence>
<keyword evidence="3 10" id="KW-0547">Nucleotide-binding</keyword>
<dbReference type="GO" id="GO:0004831">
    <property type="term" value="F:tyrosine-tRNA ligase activity"/>
    <property type="evidence" value="ECO:0007669"/>
    <property type="project" value="UniProtKB-UniRule"/>
</dbReference>
<dbReference type="OrthoDB" id="9804243at2"/>
<dbReference type="GO" id="GO:0005524">
    <property type="term" value="F:ATP binding"/>
    <property type="evidence" value="ECO:0007669"/>
    <property type="project" value="UniProtKB-KW"/>
</dbReference>
<dbReference type="CDD" id="cd00165">
    <property type="entry name" value="S4"/>
    <property type="match status" value="1"/>
</dbReference>
<dbReference type="PRINTS" id="PR01040">
    <property type="entry name" value="TRNASYNTHTYR"/>
</dbReference>
<keyword evidence="2 10" id="KW-0436">Ligase</keyword>
<evidence type="ECO:0000256" key="4">
    <source>
        <dbReference type="ARBA" id="ARBA00022840"/>
    </source>
</evidence>
<organism evidence="11 12">
    <name type="scientific">Jannaschia aquimarina</name>
    <dbReference type="NCBI Taxonomy" id="935700"/>
    <lineage>
        <taxon>Bacteria</taxon>
        <taxon>Pseudomonadati</taxon>
        <taxon>Pseudomonadota</taxon>
        <taxon>Alphaproteobacteria</taxon>
        <taxon>Rhodobacterales</taxon>
        <taxon>Roseobacteraceae</taxon>
        <taxon>Jannaschia</taxon>
    </lineage>
</organism>
<dbReference type="PANTHER" id="PTHR11766:SF1">
    <property type="entry name" value="TYROSINE--TRNA LIGASE"/>
    <property type="match status" value="1"/>
</dbReference>
<evidence type="ECO:0000256" key="2">
    <source>
        <dbReference type="ARBA" id="ARBA00022598"/>
    </source>
</evidence>
<dbReference type="EC" id="6.1.1.1" evidence="1 8"/>
<keyword evidence="5 10" id="KW-0648">Protein biosynthesis</keyword>
<comment type="catalytic activity">
    <reaction evidence="7">
        <text>tRNA(Tyr) + L-tyrosine + ATP = L-tyrosyl-tRNA(Tyr) + AMP + diphosphate + H(+)</text>
        <dbReference type="Rhea" id="RHEA:10220"/>
        <dbReference type="Rhea" id="RHEA-COMP:9706"/>
        <dbReference type="Rhea" id="RHEA-COMP:9707"/>
        <dbReference type="ChEBI" id="CHEBI:15378"/>
        <dbReference type="ChEBI" id="CHEBI:30616"/>
        <dbReference type="ChEBI" id="CHEBI:33019"/>
        <dbReference type="ChEBI" id="CHEBI:58315"/>
        <dbReference type="ChEBI" id="CHEBI:78442"/>
        <dbReference type="ChEBI" id="CHEBI:78536"/>
        <dbReference type="ChEBI" id="CHEBI:456215"/>
        <dbReference type="EC" id="6.1.1.1"/>
    </reaction>
</comment>
<accession>A0A0D1EAR4</accession>
<evidence type="ECO:0000256" key="5">
    <source>
        <dbReference type="ARBA" id="ARBA00022917"/>
    </source>
</evidence>
<comment type="similarity">
    <text evidence="10">Belongs to the class-I aminoacyl-tRNA synthetase family.</text>
</comment>
<dbReference type="InterPro" id="IPR002307">
    <property type="entry name" value="Tyr-tRNA-ligase"/>
</dbReference>
<dbReference type="Gene3D" id="1.10.240.10">
    <property type="entry name" value="Tyrosyl-Transfer RNA Synthetase"/>
    <property type="match status" value="1"/>
</dbReference>
<dbReference type="Pfam" id="PF00579">
    <property type="entry name" value="tRNA-synt_1b"/>
    <property type="match status" value="1"/>
</dbReference>
<dbReference type="GO" id="GO:0005829">
    <property type="term" value="C:cytosol"/>
    <property type="evidence" value="ECO:0007669"/>
    <property type="project" value="TreeGrafter"/>
</dbReference>
<dbReference type="InterPro" id="IPR036986">
    <property type="entry name" value="S4_RNA-bd_sf"/>
</dbReference>
<dbReference type="GO" id="GO:0003723">
    <property type="term" value="F:RNA binding"/>
    <property type="evidence" value="ECO:0007669"/>
    <property type="project" value="UniProtKB-KW"/>
</dbReference>
<dbReference type="Proteomes" id="UP000032232">
    <property type="component" value="Unassembled WGS sequence"/>
</dbReference>
<dbReference type="InterPro" id="IPR024088">
    <property type="entry name" value="Tyr-tRNA-ligase_bac-type"/>
</dbReference>
<evidence type="ECO:0000313" key="11">
    <source>
        <dbReference type="EMBL" id="KIT14794.1"/>
    </source>
</evidence>
<keyword evidence="12" id="KW-1185">Reference proteome</keyword>
<dbReference type="InterPro" id="IPR001412">
    <property type="entry name" value="aa-tRNA-synth_I_CS"/>
</dbReference>
<comment type="caution">
    <text evidence="11">The sequence shown here is derived from an EMBL/GenBank/DDBJ whole genome shotgun (WGS) entry which is preliminary data.</text>
</comment>
<dbReference type="PANTHER" id="PTHR11766">
    <property type="entry name" value="TYROSYL-TRNA SYNTHETASE"/>
    <property type="match status" value="1"/>
</dbReference>
<dbReference type="PROSITE" id="PS00178">
    <property type="entry name" value="AA_TRNA_LIGASE_I"/>
    <property type="match status" value="1"/>
</dbReference>
<reference evidence="11 12" key="1">
    <citation type="submission" date="2015-02" db="EMBL/GenBank/DDBJ databases">
        <title>Genome Sequence of Jannaschia aquimarina DSM28248, a member of the Roseobacter clade.</title>
        <authorList>
            <person name="Voget S."/>
            <person name="Daniel R."/>
        </authorList>
    </citation>
    <scope>NUCLEOTIDE SEQUENCE [LARGE SCALE GENOMIC DNA]</scope>
    <source>
        <strain evidence="11 12">GSW-M26</strain>
    </source>
</reference>
<dbReference type="CDD" id="cd00805">
    <property type="entry name" value="TyrRS_core"/>
    <property type="match status" value="1"/>
</dbReference>
<evidence type="ECO:0000256" key="9">
    <source>
        <dbReference type="PROSITE-ProRule" id="PRU00182"/>
    </source>
</evidence>
<dbReference type="PROSITE" id="PS50889">
    <property type="entry name" value="S4"/>
    <property type="match status" value="1"/>
</dbReference>
<dbReference type="STRING" id="935700.jaqu_34830"/>
<dbReference type="InterPro" id="IPR002305">
    <property type="entry name" value="aa-tRNA-synth_Ic"/>
</dbReference>
<dbReference type="EMBL" id="JYFE01000061">
    <property type="protein sequence ID" value="KIT14794.1"/>
    <property type="molecule type" value="Genomic_DNA"/>
</dbReference>
<keyword evidence="4 10" id="KW-0067">ATP-binding</keyword>
<evidence type="ECO:0000313" key="12">
    <source>
        <dbReference type="Proteomes" id="UP000032232"/>
    </source>
</evidence>
<name>A0A0D1EAR4_9RHOB</name>
<evidence type="ECO:0000256" key="1">
    <source>
        <dbReference type="ARBA" id="ARBA00013160"/>
    </source>
</evidence>
<keyword evidence="9" id="KW-0694">RNA-binding</keyword>
<dbReference type="NCBIfam" id="TIGR00234">
    <property type="entry name" value="tyrS"/>
    <property type="match status" value="1"/>
</dbReference>
<evidence type="ECO:0000256" key="3">
    <source>
        <dbReference type="ARBA" id="ARBA00022741"/>
    </source>
</evidence>
<dbReference type="InterPro" id="IPR014729">
    <property type="entry name" value="Rossmann-like_a/b/a_fold"/>
</dbReference>
<evidence type="ECO:0000256" key="6">
    <source>
        <dbReference type="ARBA" id="ARBA00023146"/>
    </source>
</evidence>
<dbReference type="PATRIC" id="fig|935700.4.peg.3591"/>